<reference evidence="7 8" key="1">
    <citation type="submission" date="2016-02" db="EMBL/GenBank/DDBJ databases">
        <title>Complete genome sequence and transcriptome regulation of the pentose utilising yeast Sugiyamaella lignohabitans.</title>
        <authorList>
            <person name="Bellasio M."/>
            <person name="Peymann A."/>
            <person name="Valli M."/>
            <person name="Sipitzky M."/>
            <person name="Graf A."/>
            <person name="Sauer M."/>
            <person name="Marx H."/>
            <person name="Mattanovich D."/>
        </authorList>
    </citation>
    <scope>NUCLEOTIDE SEQUENCE [LARGE SCALE GENOMIC DNA]</scope>
    <source>
        <strain evidence="7 8">CBS 10342</strain>
    </source>
</reference>
<organism evidence="7 8">
    <name type="scientific">Sugiyamaella lignohabitans</name>
    <dbReference type="NCBI Taxonomy" id="796027"/>
    <lineage>
        <taxon>Eukaryota</taxon>
        <taxon>Fungi</taxon>
        <taxon>Dikarya</taxon>
        <taxon>Ascomycota</taxon>
        <taxon>Saccharomycotina</taxon>
        <taxon>Dipodascomycetes</taxon>
        <taxon>Dipodascales</taxon>
        <taxon>Trichomonascaceae</taxon>
        <taxon>Sugiyamaella</taxon>
    </lineage>
</organism>
<gene>
    <name evidence="7" type="primary">LYS4</name>
    <name evidence="7" type="ORF">AWJ20_2743</name>
</gene>
<keyword evidence="8" id="KW-1185">Reference proteome</keyword>
<dbReference type="Proteomes" id="UP000189580">
    <property type="component" value="Chromosome b"/>
</dbReference>
<dbReference type="Pfam" id="PF00330">
    <property type="entry name" value="Aconitase"/>
    <property type="match status" value="1"/>
</dbReference>
<dbReference type="InterPro" id="IPR015928">
    <property type="entry name" value="Aconitase/3IPM_dehydase_swvl"/>
</dbReference>
<dbReference type="InterPro" id="IPR050067">
    <property type="entry name" value="IPM_dehydratase_rel_enz"/>
</dbReference>
<feature type="domain" description="Aconitase A/isopropylmalate dehydratase small subunit swivel" evidence="6">
    <location>
        <begin position="533"/>
        <end position="591"/>
    </location>
</feature>
<evidence type="ECO:0000256" key="4">
    <source>
        <dbReference type="ARBA" id="ARBA00023239"/>
    </source>
</evidence>
<evidence type="ECO:0000259" key="6">
    <source>
        <dbReference type="Pfam" id="PF00694"/>
    </source>
</evidence>
<dbReference type="InterPro" id="IPR036008">
    <property type="entry name" value="Aconitase_4Fe-4S_dom"/>
</dbReference>
<evidence type="ECO:0000256" key="1">
    <source>
        <dbReference type="ARBA" id="ARBA00022723"/>
    </source>
</evidence>
<evidence type="ECO:0000313" key="8">
    <source>
        <dbReference type="Proteomes" id="UP000189580"/>
    </source>
</evidence>
<dbReference type="Gene3D" id="3.30.499.10">
    <property type="entry name" value="Aconitase, domain 3"/>
    <property type="match status" value="2"/>
</dbReference>
<dbReference type="EMBL" id="CP014503">
    <property type="protein sequence ID" value="ANB15122.1"/>
    <property type="molecule type" value="Genomic_DNA"/>
</dbReference>
<dbReference type="InterPro" id="IPR000573">
    <property type="entry name" value="AconitaseA/IPMdHydase_ssu_swvl"/>
</dbReference>
<keyword evidence="4" id="KW-0456">Lyase</keyword>
<dbReference type="GO" id="GO:0051536">
    <property type="term" value="F:iron-sulfur cluster binding"/>
    <property type="evidence" value="ECO:0007669"/>
    <property type="project" value="UniProtKB-KW"/>
</dbReference>
<dbReference type="GeneID" id="30034688"/>
<dbReference type="PRINTS" id="PR00415">
    <property type="entry name" value="ACONITASE"/>
</dbReference>
<dbReference type="GO" id="GO:0170038">
    <property type="term" value="P:proteinogenic amino acid biosynthetic process"/>
    <property type="evidence" value="ECO:0007669"/>
    <property type="project" value="UniProtKB-ARBA"/>
</dbReference>
<dbReference type="GO" id="GO:0046872">
    <property type="term" value="F:metal ion binding"/>
    <property type="evidence" value="ECO:0007669"/>
    <property type="project" value="UniProtKB-KW"/>
</dbReference>
<dbReference type="InterPro" id="IPR015931">
    <property type="entry name" value="Acnase/IPM_dHydase_lsu_aba_1/3"/>
</dbReference>
<evidence type="ECO:0000256" key="2">
    <source>
        <dbReference type="ARBA" id="ARBA00023004"/>
    </source>
</evidence>
<evidence type="ECO:0000256" key="3">
    <source>
        <dbReference type="ARBA" id="ARBA00023014"/>
    </source>
</evidence>
<dbReference type="OrthoDB" id="419183at2759"/>
<dbReference type="Pfam" id="PF00694">
    <property type="entry name" value="Aconitase_C"/>
    <property type="match status" value="1"/>
</dbReference>
<keyword evidence="3" id="KW-0411">Iron-sulfur</keyword>
<dbReference type="SUPFAM" id="SSF52016">
    <property type="entry name" value="LeuD/IlvD-like"/>
    <property type="match status" value="1"/>
</dbReference>
<dbReference type="PANTHER" id="PTHR43822">
    <property type="entry name" value="HOMOACONITASE, MITOCHONDRIAL-RELATED"/>
    <property type="match status" value="1"/>
</dbReference>
<dbReference type="AlphaFoldDB" id="A0A167FCK6"/>
<dbReference type="KEGG" id="slb:AWJ20_2743"/>
<dbReference type="RefSeq" id="XP_018737599.1">
    <property type="nucleotide sequence ID" value="XM_018879709.1"/>
</dbReference>
<dbReference type="PANTHER" id="PTHR43822:SF2">
    <property type="entry name" value="HOMOACONITASE, MITOCHONDRIAL"/>
    <property type="match status" value="1"/>
</dbReference>
<feature type="domain" description="Aconitase/3-isopropylmalate dehydratase large subunit alpha/beta/alpha" evidence="5">
    <location>
        <begin position="66"/>
        <end position="422"/>
    </location>
</feature>
<sequence length="675" mass="74559">MTRSLNLVEKILAQHALHDAQILPGNFICVEVDWTMASEASWAGMYRLYNQMGKPGVHKNDRIWLAADHIVDPRINHMEKPKQLIQLAELGAKELNLVEYQPPNTTIMHTEFYRERAEPGMLIIGADSHTCSSGGLGALAVGLGAADVVFPMVTGETFFQVPETLRIDIVGKPAFGVSGKDVILHILGVFKRNTIAAGRVVEYGGSGVQHLSCDARFAVSNMSTEFGAIAGIFVPDQQTAAFVNRRNGPQFKSNSLFFHPDEDANYFQRETIDLCDVKPFIALYPSPDNVVPVDSEKAALNLDGCFIGACTTAEEDLIMGALVLEQGLKMGLVPVKKGKRKVTPGSLKIIAKLKQLGLLEWYEKAGFEIGVPGCSYCVGMGADQAGEGEVWLSSQNRNFKNRMGKGSIANICSAATVAASSFSMTVQDPRKLLSMVSKEHYNSIRMYWNSENDKKSLIYIEPKEPPKTSSSRSEEYRNEISTLPDTIKSRVQRFGNDVDTDAIIPIDKCVGDETELGNGAFAYVRPEFVERVKSGMRILVAERGFGCGSSREEAPRALKYVGVQAVIAKSFAYIYGRNQANFALFGITVSDERFYHLARENSEVEIKVKERRVYIDGESFPFKLDKIEEKIQASGGISKRWQKYGVNIFRQLKDEIAVDGCGESQNCDSTTDVAW</sequence>
<keyword evidence="1" id="KW-0479">Metal-binding</keyword>
<dbReference type="Gene3D" id="3.20.19.10">
    <property type="entry name" value="Aconitase, domain 4"/>
    <property type="match status" value="1"/>
</dbReference>
<proteinExistence type="predicted"/>
<dbReference type="GO" id="GO:0170034">
    <property type="term" value="P:L-amino acid biosynthetic process"/>
    <property type="evidence" value="ECO:0007669"/>
    <property type="project" value="UniProtKB-ARBA"/>
</dbReference>
<dbReference type="GO" id="GO:0016829">
    <property type="term" value="F:lyase activity"/>
    <property type="evidence" value="ECO:0007669"/>
    <property type="project" value="UniProtKB-KW"/>
</dbReference>
<accession>A0A167FCK6</accession>
<evidence type="ECO:0000313" key="7">
    <source>
        <dbReference type="EMBL" id="ANB15122.1"/>
    </source>
</evidence>
<dbReference type="InterPro" id="IPR001030">
    <property type="entry name" value="Acoase/IPM_deHydtase_lsu_aba"/>
</dbReference>
<name>A0A167FCK6_9ASCO</name>
<keyword evidence="2" id="KW-0408">Iron</keyword>
<protein>
    <submittedName>
        <fullName evidence="7">Homoaconitate hydratase LYS4</fullName>
    </submittedName>
</protein>
<evidence type="ECO:0000259" key="5">
    <source>
        <dbReference type="Pfam" id="PF00330"/>
    </source>
</evidence>
<dbReference type="SUPFAM" id="SSF53732">
    <property type="entry name" value="Aconitase iron-sulfur domain"/>
    <property type="match status" value="1"/>
</dbReference>